<name>A0ABW2C7R0_9PSEU</name>
<reference evidence="2" key="1">
    <citation type="journal article" date="2019" name="Int. J. Syst. Evol. Microbiol.">
        <title>The Global Catalogue of Microorganisms (GCM) 10K type strain sequencing project: providing services to taxonomists for standard genome sequencing and annotation.</title>
        <authorList>
            <consortium name="The Broad Institute Genomics Platform"/>
            <consortium name="The Broad Institute Genome Sequencing Center for Infectious Disease"/>
            <person name="Wu L."/>
            <person name="Ma J."/>
        </authorList>
    </citation>
    <scope>NUCLEOTIDE SEQUENCE [LARGE SCALE GENOMIC DNA]</scope>
    <source>
        <strain evidence="2">KCTC 32255</strain>
    </source>
</reference>
<evidence type="ECO:0000313" key="1">
    <source>
        <dbReference type="EMBL" id="MFC6870864.1"/>
    </source>
</evidence>
<keyword evidence="2" id="KW-1185">Reference proteome</keyword>
<protein>
    <recommendedName>
        <fullName evidence="3">X-X-X-Leu-X-X-Gly heptad repeat-containing protein</fullName>
    </recommendedName>
</protein>
<dbReference type="RefSeq" id="WP_345399054.1">
    <property type="nucleotide sequence ID" value="NZ_BAABLA010000080.1"/>
</dbReference>
<accession>A0ABW2C7R0</accession>
<evidence type="ECO:0008006" key="3">
    <source>
        <dbReference type="Google" id="ProtNLM"/>
    </source>
</evidence>
<dbReference type="EMBL" id="JBHSXX010000001">
    <property type="protein sequence ID" value="MFC6870864.1"/>
    <property type="molecule type" value="Genomic_DNA"/>
</dbReference>
<comment type="caution">
    <text evidence="1">The sequence shown here is derived from an EMBL/GenBank/DDBJ whole genome shotgun (WGS) entry which is preliminary data.</text>
</comment>
<dbReference type="Proteomes" id="UP001596337">
    <property type="component" value="Unassembled WGS sequence"/>
</dbReference>
<proteinExistence type="predicted"/>
<organism evidence="1 2">
    <name type="scientific">Haloechinothrix salitolerans</name>
    <dbReference type="NCBI Taxonomy" id="926830"/>
    <lineage>
        <taxon>Bacteria</taxon>
        <taxon>Bacillati</taxon>
        <taxon>Actinomycetota</taxon>
        <taxon>Actinomycetes</taxon>
        <taxon>Pseudonocardiales</taxon>
        <taxon>Pseudonocardiaceae</taxon>
        <taxon>Haloechinothrix</taxon>
    </lineage>
</organism>
<evidence type="ECO:0000313" key="2">
    <source>
        <dbReference type="Proteomes" id="UP001596337"/>
    </source>
</evidence>
<sequence length="162" mass="16942">MGALVGVLVVTNDLAVTNAVFKDGVVQAKIVNSTTDKALQAGEELPAAHEALERSMPEVTGTLGELHRAQGTLGVLGQQLDELGIVLQSADKPLREIIGSADKASGLAKDATVPAANIVATLGKADKNIRALGPLLDETKQRSARIEAKLRWLRLIPKLPAG</sequence>
<gene>
    <name evidence="1" type="ORF">ACFQGD_27425</name>
</gene>